<dbReference type="EMBL" id="DF820461">
    <property type="protein sequence ID" value="GAK54549.1"/>
    <property type="molecule type" value="Genomic_DNA"/>
</dbReference>
<dbReference type="InterPro" id="IPR037914">
    <property type="entry name" value="SpoVT-AbrB_sf"/>
</dbReference>
<evidence type="ECO:0008006" key="3">
    <source>
        <dbReference type="Google" id="ProtNLM"/>
    </source>
</evidence>
<gene>
    <name evidence="1" type="ORF">U14_05836</name>
</gene>
<evidence type="ECO:0000313" key="2">
    <source>
        <dbReference type="Proteomes" id="UP000030700"/>
    </source>
</evidence>
<name>A0A081BT18_9BACT</name>
<organism evidence="1 2">
    <name type="scientific">Candidatus Moduliflexus flocculans</name>
    <dbReference type="NCBI Taxonomy" id="1499966"/>
    <lineage>
        <taxon>Bacteria</taxon>
        <taxon>Candidatus Moduliflexota</taxon>
        <taxon>Candidatus Moduliflexia</taxon>
        <taxon>Candidatus Moduliflexales</taxon>
        <taxon>Candidatus Moduliflexaceae</taxon>
    </lineage>
</organism>
<accession>A0A081BT18</accession>
<evidence type="ECO:0000313" key="1">
    <source>
        <dbReference type="EMBL" id="GAK54549.1"/>
    </source>
</evidence>
<proteinExistence type="predicted"/>
<dbReference type="STRING" id="1499966.U14_05836"/>
<protein>
    <recommendedName>
        <fullName evidence="3">SpoVT-AbrB domain-containing protein</fullName>
    </recommendedName>
</protein>
<dbReference type="Proteomes" id="UP000030700">
    <property type="component" value="Unassembled WGS sequence"/>
</dbReference>
<reference evidence="1 2" key="1">
    <citation type="journal article" date="2015" name="PeerJ">
        <title>First genomic representation of candidate bacterial phylum KSB3 points to enhanced environmental sensing as a trigger of wastewater bulking.</title>
        <authorList>
            <person name="Sekiguchi Y."/>
            <person name="Ohashi A."/>
            <person name="Parks D.H."/>
            <person name="Yamauchi T."/>
            <person name="Tyson G.W."/>
            <person name="Hugenholtz P."/>
        </authorList>
    </citation>
    <scope>NUCLEOTIDE SEQUENCE [LARGE SCALE GENOMIC DNA]</scope>
</reference>
<dbReference type="SUPFAM" id="SSF89447">
    <property type="entry name" value="AbrB/MazE/MraZ-like"/>
    <property type="match status" value="1"/>
</dbReference>
<dbReference type="AlphaFoldDB" id="A0A081BT18"/>
<sequence length="81" mass="9380">MTVTVRSSNEEIMTMPIWVMKRLNLHDGEEIAPIIEGQSIRFSPVEQFLGLRGVLRDDADFDAAMELLEQRWQAWTFPESV</sequence>
<dbReference type="HOGENOM" id="CLU_2714141_0_0_0"/>
<keyword evidence="2" id="KW-1185">Reference proteome</keyword>